<dbReference type="GO" id="GO:0000155">
    <property type="term" value="F:phosphorelay sensor kinase activity"/>
    <property type="evidence" value="ECO:0007669"/>
    <property type="project" value="InterPro"/>
</dbReference>
<protein>
    <recommendedName>
        <fullName evidence="3">Signal transduction histidine kinase dimerisation/phosphoacceptor domain-containing protein</fullName>
    </recommendedName>
</protein>
<dbReference type="SUPFAM" id="SSF47384">
    <property type="entry name" value="Homodimeric domain of signal transducing histidine kinase"/>
    <property type="match status" value="1"/>
</dbReference>
<dbReference type="AlphaFoldDB" id="A0A5K7Z056"/>
<organism evidence="1 2">
    <name type="scientific">Desulfosarcina widdelii</name>
    <dbReference type="NCBI Taxonomy" id="947919"/>
    <lineage>
        <taxon>Bacteria</taxon>
        <taxon>Pseudomonadati</taxon>
        <taxon>Thermodesulfobacteriota</taxon>
        <taxon>Desulfobacteria</taxon>
        <taxon>Desulfobacterales</taxon>
        <taxon>Desulfosarcinaceae</taxon>
        <taxon>Desulfosarcina</taxon>
    </lineage>
</organism>
<evidence type="ECO:0008006" key="3">
    <source>
        <dbReference type="Google" id="ProtNLM"/>
    </source>
</evidence>
<name>A0A5K7Z056_9BACT</name>
<dbReference type="Gene3D" id="1.10.287.130">
    <property type="match status" value="1"/>
</dbReference>
<dbReference type="Proteomes" id="UP000427769">
    <property type="component" value="Chromosome"/>
</dbReference>
<gene>
    <name evidence="1" type="ORF">DSCW_16850</name>
</gene>
<dbReference type="SUPFAM" id="SSF55874">
    <property type="entry name" value="ATPase domain of HSP90 chaperone/DNA topoisomerase II/histidine kinase"/>
    <property type="match status" value="1"/>
</dbReference>
<evidence type="ECO:0000313" key="2">
    <source>
        <dbReference type="Proteomes" id="UP000427769"/>
    </source>
</evidence>
<dbReference type="OrthoDB" id="5417790at2"/>
<accession>A0A5K7Z056</accession>
<dbReference type="InterPro" id="IPR036890">
    <property type="entry name" value="HATPase_C_sf"/>
</dbReference>
<sequence>MNDTVDRFGYESLAFFGRVNASISHELKNVMAIISETAGLLGDLSDMASSGAPVAPDMLKDCTASIVEEIQRGFSVIRQMNRFSHSIDHPVESVDILEVLDLSVNLSSYLSFAGKVDVLPYDGPAPMVATCPFLLQAVVYQTLANAFRKISAGSELTISVVGSTDEKGWKILFSGFGPGGFEGFPDALLKTMAASIGVAIDWDSKADRLEIFVPMTIGNGSLSES</sequence>
<dbReference type="InterPro" id="IPR036097">
    <property type="entry name" value="HisK_dim/P_sf"/>
</dbReference>
<proteinExistence type="predicted"/>
<keyword evidence="2" id="KW-1185">Reference proteome</keyword>
<dbReference type="EMBL" id="AP021875">
    <property type="protein sequence ID" value="BBO74268.1"/>
    <property type="molecule type" value="Genomic_DNA"/>
</dbReference>
<dbReference type="KEGG" id="dwd:DSCW_16850"/>
<reference evidence="1 2" key="1">
    <citation type="submission" date="2019-11" db="EMBL/GenBank/DDBJ databases">
        <title>Comparative genomics of hydrocarbon-degrading Desulfosarcina strains.</title>
        <authorList>
            <person name="Watanabe M."/>
            <person name="Kojima H."/>
            <person name="Fukui M."/>
        </authorList>
    </citation>
    <scope>NUCLEOTIDE SEQUENCE [LARGE SCALE GENOMIC DNA]</scope>
    <source>
        <strain evidence="1 2">PP31</strain>
    </source>
</reference>
<evidence type="ECO:0000313" key="1">
    <source>
        <dbReference type="EMBL" id="BBO74268.1"/>
    </source>
</evidence>
<dbReference type="RefSeq" id="WP_155303310.1">
    <property type="nucleotide sequence ID" value="NZ_AP021875.1"/>
</dbReference>